<sequence length="225" mass="25510">MNTIAFVLLALNLFALDASASFLRGTRHEQLQVVSEERLLAADGTALLDVPPETLDANLDIDTDDEEDDEEEEAFYRDLYEDEPTTHALAEDGTELLDIPPESLDESIDIEDEEDEEDEEEESFYKELYEEPIQEEETVNETPEQDSFEMASDEEDDDDSQDEIPVVEEEEICTDIDSWFDADGEQYNCAWYSALHSRCMVYGDRKRHDGMTANEACCACGGGSR</sequence>
<evidence type="ECO:0000313" key="3">
    <source>
        <dbReference type="EMBL" id="GFH55338.1"/>
    </source>
</evidence>
<reference evidence="3 4" key="1">
    <citation type="journal article" date="2021" name="Sci. Rep.">
        <title>The genome of the diatom Chaetoceros tenuissimus carries an ancient integrated fragment of an extant virus.</title>
        <authorList>
            <person name="Hongo Y."/>
            <person name="Kimura K."/>
            <person name="Takaki Y."/>
            <person name="Yoshida Y."/>
            <person name="Baba S."/>
            <person name="Kobayashi G."/>
            <person name="Nagasaki K."/>
            <person name="Hano T."/>
            <person name="Tomaru Y."/>
        </authorList>
    </citation>
    <scope>NUCLEOTIDE SEQUENCE [LARGE SCALE GENOMIC DNA]</scope>
    <source>
        <strain evidence="3 4">NIES-3715</strain>
    </source>
</reference>
<feature type="region of interest" description="Disordered" evidence="1">
    <location>
        <begin position="79"/>
        <end position="163"/>
    </location>
</feature>
<keyword evidence="4" id="KW-1185">Reference proteome</keyword>
<name>A0AAD3H9W5_9STRA</name>
<feature type="compositionally biased region" description="Acidic residues" evidence="1">
    <location>
        <begin position="130"/>
        <end position="163"/>
    </location>
</feature>
<evidence type="ECO:0008006" key="5">
    <source>
        <dbReference type="Google" id="ProtNLM"/>
    </source>
</evidence>
<dbReference type="EMBL" id="BLLK01000047">
    <property type="protein sequence ID" value="GFH55338.1"/>
    <property type="molecule type" value="Genomic_DNA"/>
</dbReference>
<gene>
    <name evidence="3" type="ORF">CTEN210_11814</name>
</gene>
<feature type="compositionally biased region" description="Acidic residues" evidence="1">
    <location>
        <begin position="103"/>
        <end position="122"/>
    </location>
</feature>
<feature type="signal peptide" evidence="2">
    <location>
        <begin position="1"/>
        <end position="20"/>
    </location>
</feature>
<evidence type="ECO:0000313" key="4">
    <source>
        <dbReference type="Proteomes" id="UP001054902"/>
    </source>
</evidence>
<dbReference type="Proteomes" id="UP001054902">
    <property type="component" value="Unassembled WGS sequence"/>
</dbReference>
<comment type="caution">
    <text evidence="3">The sequence shown here is derived from an EMBL/GenBank/DDBJ whole genome shotgun (WGS) entry which is preliminary data.</text>
</comment>
<protein>
    <recommendedName>
        <fullName evidence="5">ShKT domain-containing protein</fullName>
    </recommendedName>
</protein>
<evidence type="ECO:0000256" key="2">
    <source>
        <dbReference type="SAM" id="SignalP"/>
    </source>
</evidence>
<organism evidence="3 4">
    <name type="scientific">Chaetoceros tenuissimus</name>
    <dbReference type="NCBI Taxonomy" id="426638"/>
    <lineage>
        <taxon>Eukaryota</taxon>
        <taxon>Sar</taxon>
        <taxon>Stramenopiles</taxon>
        <taxon>Ochrophyta</taxon>
        <taxon>Bacillariophyta</taxon>
        <taxon>Coscinodiscophyceae</taxon>
        <taxon>Chaetocerotophycidae</taxon>
        <taxon>Chaetocerotales</taxon>
        <taxon>Chaetocerotaceae</taxon>
        <taxon>Chaetoceros</taxon>
    </lineage>
</organism>
<dbReference type="AlphaFoldDB" id="A0AAD3H9W5"/>
<keyword evidence="2" id="KW-0732">Signal</keyword>
<feature type="chain" id="PRO_5042033222" description="ShKT domain-containing protein" evidence="2">
    <location>
        <begin position="21"/>
        <end position="225"/>
    </location>
</feature>
<evidence type="ECO:0000256" key="1">
    <source>
        <dbReference type="SAM" id="MobiDB-lite"/>
    </source>
</evidence>
<accession>A0AAD3H9W5</accession>
<proteinExistence type="predicted"/>